<dbReference type="GO" id="GO:0005840">
    <property type="term" value="C:ribosome"/>
    <property type="evidence" value="ECO:0007669"/>
    <property type="project" value="UniProtKB-KW"/>
</dbReference>
<feature type="non-terminal residue" evidence="2">
    <location>
        <position position="1"/>
    </location>
</feature>
<keyword evidence="2" id="KW-0689">Ribosomal protein</keyword>
<organism evidence="2">
    <name type="scientific">uncultured Sphingomonadaceae bacterium</name>
    <dbReference type="NCBI Taxonomy" id="169976"/>
    <lineage>
        <taxon>Bacteria</taxon>
        <taxon>Pseudomonadati</taxon>
        <taxon>Pseudomonadota</taxon>
        <taxon>Alphaproteobacteria</taxon>
        <taxon>Sphingomonadales</taxon>
        <taxon>Sphingomonadaceae</taxon>
        <taxon>environmental samples</taxon>
    </lineage>
</organism>
<feature type="non-terminal residue" evidence="2">
    <location>
        <position position="44"/>
    </location>
</feature>
<dbReference type="AlphaFoldDB" id="A0A6J4TWA8"/>
<name>A0A6J4TWA8_9SPHN</name>
<feature type="compositionally biased region" description="Low complexity" evidence="1">
    <location>
        <begin position="1"/>
        <end position="20"/>
    </location>
</feature>
<evidence type="ECO:0000313" key="2">
    <source>
        <dbReference type="EMBL" id="CAA9533229.1"/>
    </source>
</evidence>
<proteinExistence type="predicted"/>
<dbReference type="EMBL" id="CADCVX010000550">
    <property type="protein sequence ID" value="CAA9533229.1"/>
    <property type="molecule type" value="Genomic_DNA"/>
</dbReference>
<accession>A0A6J4TWA8</accession>
<sequence>EAHFPALQARSRAPPRLLRAQGDRGRPQGARRPPRPRPQSPLRL</sequence>
<keyword evidence="2" id="KW-0687">Ribonucleoprotein</keyword>
<gene>
    <name evidence="2" type="ORF">AVDCRST_MAG91-3157</name>
</gene>
<protein>
    <submittedName>
        <fullName evidence="2">LSU ribosomal protein L34p</fullName>
    </submittedName>
</protein>
<feature type="region of interest" description="Disordered" evidence="1">
    <location>
        <begin position="1"/>
        <end position="44"/>
    </location>
</feature>
<reference evidence="2" key="1">
    <citation type="submission" date="2020-02" db="EMBL/GenBank/DDBJ databases">
        <authorList>
            <person name="Meier V. D."/>
        </authorList>
    </citation>
    <scope>NUCLEOTIDE SEQUENCE</scope>
    <source>
        <strain evidence="2">AVDCRST_MAG91</strain>
    </source>
</reference>
<evidence type="ECO:0000256" key="1">
    <source>
        <dbReference type="SAM" id="MobiDB-lite"/>
    </source>
</evidence>